<evidence type="ECO:0000256" key="1">
    <source>
        <dbReference type="ARBA" id="ARBA00001946"/>
    </source>
</evidence>
<keyword evidence="8" id="KW-0460">Magnesium</keyword>
<keyword evidence="5" id="KW-0808">Transferase</keyword>
<dbReference type="PANTHER" id="PTHR21404:SF3">
    <property type="entry name" value="SMALL RNA 2'-O-METHYLTRANSFERASE"/>
    <property type="match status" value="1"/>
</dbReference>
<comment type="catalytic activity">
    <reaction evidence="13">
        <text>small RNA 3'-end nucleotide + S-adenosyl-L-methionine = small RNA 3'-end 2'-O-methylnucleotide + S-adenosyl-L-homocysteine + H(+)</text>
        <dbReference type="Rhea" id="RHEA:37887"/>
        <dbReference type="Rhea" id="RHEA-COMP:10415"/>
        <dbReference type="Rhea" id="RHEA-COMP:10416"/>
        <dbReference type="ChEBI" id="CHEBI:15378"/>
        <dbReference type="ChEBI" id="CHEBI:57856"/>
        <dbReference type="ChEBI" id="CHEBI:59789"/>
        <dbReference type="ChEBI" id="CHEBI:74896"/>
        <dbReference type="ChEBI" id="CHEBI:74898"/>
        <dbReference type="EC" id="2.1.1.386"/>
    </reaction>
</comment>
<evidence type="ECO:0000256" key="7">
    <source>
        <dbReference type="ARBA" id="ARBA00022723"/>
    </source>
</evidence>
<evidence type="ECO:0000256" key="11">
    <source>
        <dbReference type="ARBA" id="ARBA00029981"/>
    </source>
</evidence>
<evidence type="ECO:0000256" key="5">
    <source>
        <dbReference type="ARBA" id="ARBA00022679"/>
    </source>
</evidence>
<evidence type="ECO:0000256" key="9">
    <source>
        <dbReference type="ARBA" id="ARBA00022884"/>
    </source>
</evidence>
<feature type="region of interest" description="Disordered" evidence="14">
    <location>
        <begin position="1"/>
        <end position="67"/>
    </location>
</feature>
<evidence type="ECO:0000313" key="16">
    <source>
        <dbReference type="Proteomes" id="UP001176941"/>
    </source>
</evidence>
<dbReference type="Gene3D" id="3.40.50.150">
    <property type="entry name" value="Vaccinia Virus protein VP39"/>
    <property type="match status" value="1"/>
</dbReference>
<proteinExistence type="inferred from homology"/>
<evidence type="ECO:0000256" key="8">
    <source>
        <dbReference type="ARBA" id="ARBA00022842"/>
    </source>
</evidence>
<sequence length="579" mass="63923">MGVLADSDASGCSARAQPARSSWHLPLAGTVFSPAHGESHGANSRRSPAPCSRPRTRRARCRLGPTVAAPGRLGRVAAAREGGCGRDRGPPASEPRGKGLNPELGSGHLGRRSRESPGRCPRRRCGCGRVKSRGETARAPVSGAGPGEKGGRRFAAAAPLRNARWSAARGGASYRKGLQETAALLFQRNLKTKAENNMECNSVVDGNVEEVPSKKVIKFNPPLYKQRYQFVKNLVEQHQPKKVADLGCGDVCLLAILKYQKCIEELVGVDINEGRLKWSGSRLSPCVGDHLDPRELDLAITLYHGSVLEKDCRLLGFDLAACIELIEHFDSEDLAKFPEVVFGYMSPAIIVISTPNSEFNSLFPCAVFRDSDHKFEWSRMQFQTWALDVASRYSYSVEFTGVGEPPTGAEDVGYCTQIGVFRKKAEAAGLADLEHHGEHVYEVVYTTSYPSLQQINYRRRVVIYLVYREVSRLRQKYQVGLRQHELEPEFVAPGNRTGKFTSDLPVPVLTEDDKAMEMAPQPFCIEDKFYVPLQRIIAYPRLGHLCGNVEKLREFLGDVIELNCDGSAVKVDLNDCSDF</sequence>
<dbReference type="EC" id="2.1.1.386" evidence="12"/>
<name>A0ABN8XR07_RANTA</name>
<evidence type="ECO:0000256" key="2">
    <source>
        <dbReference type="ARBA" id="ARBA00009026"/>
    </source>
</evidence>
<comment type="similarity">
    <text evidence="2">Belongs to the methyltransferase superfamily. HEN1 family.</text>
</comment>
<reference evidence="15" key="1">
    <citation type="submission" date="2023-04" db="EMBL/GenBank/DDBJ databases">
        <authorList>
            <consortium name="ELIXIR-Norway"/>
        </authorList>
    </citation>
    <scope>NUCLEOTIDE SEQUENCE [LARGE SCALE GENOMIC DNA]</scope>
</reference>
<evidence type="ECO:0000256" key="3">
    <source>
        <dbReference type="ARBA" id="ARBA00021330"/>
    </source>
</evidence>
<evidence type="ECO:0000256" key="6">
    <source>
        <dbReference type="ARBA" id="ARBA00022691"/>
    </source>
</evidence>
<feature type="compositionally biased region" description="Low complexity" evidence="14">
    <location>
        <begin position="44"/>
        <end position="53"/>
    </location>
</feature>
<evidence type="ECO:0000256" key="4">
    <source>
        <dbReference type="ARBA" id="ARBA00022603"/>
    </source>
</evidence>
<evidence type="ECO:0000256" key="10">
    <source>
        <dbReference type="ARBA" id="ARBA00023158"/>
    </source>
</evidence>
<dbReference type="InterPro" id="IPR029063">
    <property type="entry name" value="SAM-dependent_MTases_sf"/>
</dbReference>
<dbReference type="InterPro" id="IPR026610">
    <property type="entry name" value="Hen1"/>
</dbReference>
<evidence type="ECO:0000256" key="14">
    <source>
        <dbReference type="SAM" id="MobiDB-lite"/>
    </source>
</evidence>
<keyword evidence="16" id="KW-1185">Reference proteome</keyword>
<comment type="cofactor">
    <cofactor evidence="1">
        <name>Mg(2+)</name>
        <dbReference type="ChEBI" id="CHEBI:18420"/>
    </cofactor>
</comment>
<feature type="region of interest" description="Disordered" evidence="14">
    <location>
        <begin position="80"/>
        <end position="152"/>
    </location>
</feature>
<keyword evidence="9" id="KW-0694">RNA-binding</keyword>
<keyword evidence="10" id="KW-0943">RNA-mediated gene silencing</keyword>
<evidence type="ECO:0000256" key="12">
    <source>
        <dbReference type="ARBA" id="ARBA00035025"/>
    </source>
</evidence>
<gene>
    <name evidence="15" type="ORF">MRATA1EN1_LOCUS785</name>
</gene>
<dbReference type="Proteomes" id="UP001176941">
    <property type="component" value="Chromosome 1"/>
</dbReference>
<evidence type="ECO:0000256" key="13">
    <source>
        <dbReference type="ARBA" id="ARBA00048418"/>
    </source>
</evidence>
<dbReference type="PANTHER" id="PTHR21404">
    <property type="entry name" value="HEN1"/>
    <property type="match status" value="1"/>
</dbReference>
<keyword evidence="4" id="KW-0489">Methyltransferase</keyword>
<dbReference type="EMBL" id="OX459937">
    <property type="protein sequence ID" value="CAI9151823.1"/>
    <property type="molecule type" value="Genomic_DNA"/>
</dbReference>
<protein>
    <recommendedName>
        <fullName evidence="3">Small RNA 2'-O-methyltransferase</fullName>
        <ecNumber evidence="12">2.1.1.386</ecNumber>
    </recommendedName>
    <alternativeName>
        <fullName evidence="11">HEN1 methyltransferase homolog 1</fullName>
    </alternativeName>
</protein>
<organism evidence="15 16">
    <name type="scientific">Rangifer tarandus platyrhynchus</name>
    <name type="common">Svalbard reindeer</name>
    <dbReference type="NCBI Taxonomy" id="3082113"/>
    <lineage>
        <taxon>Eukaryota</taxon>
        <taxon>Metazoa</taxon>
        <taxon>Chordata</taxon>
        <taxon>Craniata</taxon>
        <taxon>Vertebrata</taxon>
        <taxon>Euteleostomi</taxon>
        <taxon>Mammalia</taxon>
        <taxon>Eutheria</taxon>
        <taxon>Laurasiatheria</taxon>
        <taxon>Artiodactyla</taxon>
        <taxon>Ruminantia</taxon>
        <taxon>Pecora</taxon>
        <taxon>Cervidae</taxon>
        <taxon>Odocoileinae</taxon>
        <taxon>Rangifer</taxon>
    </lineage>
</organism>
<accession>A0ABN8XR07</accession>
<keyword evidence="6" id="KW-0949">S-adenosyl-L-methionine</keyword>
<evidence type="ECO:0000313" key="15">
    <source>
        <dbReference type="EMBL" id="CAI9151823.1"/>
    </source>
</evidence>
<dbReference type="SUPFAM" id="SSF53335">
    <property type="entry name" value="S-adenosyl-L-methionine-dependent methyltransferases"/>
    <property type="match status" value="1"/>
</dbReference>
<keyword evidence="7" id="KW-0479">Metal-binding</keyword>